<evidence type="ECO:0000256" key="1">
    <source>
        <dbReference type="ARBA" id="ARBA00022771"/>
    </source>
</evidence>
<accession>A0A814F8S0</accession>
<proteinExistence type="predicted"/>
<dbReference type="SUPFAM" id="SSF57850">
    <property type="entry name" value="RING/U-box"/>
    <property type="match status" value="1"/>
</dbReference>
<feature type="transmembrane region" description="Helical" evidence="4">
    <location>
        <begin position="23"/>
        <end position="46"/>
    </location>
</feature>
<evidence type="ECO:0000256" key="2">
    <source>
        <dbReference type="ARBA" id="ARBA00022833"/>
    </source>
</evidence>
<dbReference type="Pfam" id="PF13639">
    <property type="entry name" value="zf-RING_2"/>
    <property type="match status" value="1"/>
</dbReference>
<dbReference type="PROSITE" id="PS50089">
    <property type="entry name" value="ZF_RING_2"/>
    <property type="match status" value="1"/>
</dbReference>
<dbReference type="Proteomes" id="UP000663852">
    <property type="component" value="Unassembled WGS sequence"/>
</dbReference>
<dbReference type="CDD" id="cd16448">
    <property type="entry name" value="RING-H2"/>
    <property type="match status" value="1"/>
</dbReference>
<dbReference type="EMBL" id="CAJNOR010000686">
    <property type="protein sequence ID" value="CAF0981761.1"/>
    <property type="molecule type" value="Genomic_DNA"/>
</dbReference>
<dbReference type="GO" id="GO:0008270">
    <property type="term" value="F:zinc ion binding"/>
    <property type="evidence" value="ECO:0007669"/>
    <property type="project" value="UniProtKB-KW"/>
</dbReference>
<dbReference type="OrthoDB" id="8062037at2759"/>
<keyword evidence="8" id="KW-1185">Reference proteome</keyword>
<dbReference type="GO" id="GO:0016567">
    <property type="term" value="P:protein ubiquitination"/>
    <property type="evidence" value="ECO:0007669"/>
    <property type="project" value="InterPro"/>
</dbReference>
<dbReference type="GO" id="GO:0004842">
    <property type="term" value="F:ubiquitin-protein transferase activity"/>
    <property type="evidence" value="ECO:0007669"/>
    <property type="project" value="InterPro"/>
</dbReference>
<dbReference type="AlphaFoldDB" id="A0A814F8S0"/>
<dbReference type="PANTHER" id="PTHR15302">
    <property type="entry name" value="E3 UBIQUITIN-PROTEIN LIGASE RNF103"/>
    <property type="match status" value="1"/>
</dbReference>
<keyword evidence="1 3" id="KW-0479">Metal-binding</keyword>
<dbReference type="EMBL" id="CAJNOJ010000358">
    <property type="protein sequence ID" value="CAF1415997.1"/>
    <property type="molecule type" value="Genomic_DNA"/>
</dbReference>
<evidence type="ECO:0000259" key="5">
    <source>
        <dbReference type="PROSITE" id="PS50089"/>
    </source>
</evidence>
<evidence type="ECO:0000313" key="8">
    <source>
        <dbReference type="Proteomes" id="UP000663828"/>
    </source>
</evidence>
<dbReference type="GO" id="GO:0036503">
    <property type="term" value="P:ERAD pathway"/>
    <property type="evidence" value="ECO:0007669"/>
    <property type="project" value="TreeGrafter"/>
</dbReference>
<reference evidence="6" key="1">
    <citation type="submission" date="2021-02" db="EMBL/GenBank/DDBJ databases">
        <authorList>
            <person name="Nowell W R."/>
        </authorList>
    </citation>
    <scope>NUCLEOTIDE SEQUENCE</scope>
</reference>
<dbReference type="InterPro" id="IPR042494">
    <property type="entry name" value="RNF103"/>
</dbReference>
<keyword evidence="4" id="KW-0472">Membrane</keyword>
<name>A0A814F8S0_ADIRI</name>
<evidence type="ECO:0000256" key="3">
    <source>
        <dbReference type="PROSITE-ProRule" id="PRU00175"/>
    </source>
</evidence>
<evidence type="ECO:0000256" key="4">
    <source>
        <dbReference type="SAM" id="Phobius"/>
    </source>
</evidence>
<dbReference type="GO" id="GO:0005783">
    <property type="term" value="C:endoplasmic reticulum"/>
    <property type="evidence" value="ECO:0007669"/>
    <property type="project" value="TreeGrafter"/>
</dbReference>
<dbReference type="PANTHER" id="PTHR15302:SF0">
    <property type="entry name" value="E3 UBIQUITIN-PROTEIN LIGASE RNF103"/>
    <property type="match status" value="1"/>
</dbReference>
<evidence type="ECO:0000313" key="7">
    <source>
        <dbReference type="EMBL" id="CAF1415997.1"/>
    </source>
</evidence>
<dbReference type="InterPro" id="IPR013083">
    <property type="entry name" value="Znf_RING/FYVE/PHD"/>
</dbReference>
<dbReference type="SMART" id="SM00184">
    <property type="entry name" value="RING"/>
    <property type="match status" value="1"/>
</dbReference>
<keyword evidence="4" id="KW-0812">Transmembrane</keyword>
<comment type="caution">
    <text evidence="6">The sequence shown here is derived from an EMBL/GenBank/DDBJ whole genome shotgun (WGS) entry which is preliminary data.</text>
</comment>
<dbReference type="Gene3D" id="3.30.40.10">
    <property type="entry name" value="Zinc/RING finger domain, C3HC4 (zinc finger)"/>
    <property type="match status" value="1"/>
</dbReference>
<feature type="domain" description="RING-type" evidence="5">
    <location>
        <begin position="104"/>
        <end position="146"/>
    </location>
</feature>
<feature type="transmembrane region" description="Helical" evidence="4">
    <location>
        <begin position="58"/>
        <end position="76"/>
    </location>
</feature>
<keyword evidence="2" id="KW-0862">Zinc</keyword>
<dbReference type="Proteomes" id="UP000663828">
    <property type="component" value="Unassembled WGS sequence"/>
</dbReference>
<sequence length="279" mass="30988">MNTSNVTDMSNASNSEPDPFTFMGYYCLSMVVLGTIFNLFTLTVLCRTTFRNSQVRPMIHYMRAIAAIDFLGLYGWTLDAYFDAVYGFTLNYSYTVASSTPDDCSICLCALIPGAPLLTLPCSHKFHLECFALNLQADNHQCPLCRTTVDSNSRKSKLTLRSFFIGINPNRSRLLPSTGRNDRFVRDSTNANPVHERTSQIASNELPGAQLTNALSDMPFITVPLTLEFGGQLSTEESTIHRLVTFEAPSGSELSRRFHTPIDLICVVDQSSSMSAEEE</sequence>
<dbReference type="InterPro" id="IPR001841">
    <property type="entry name" value="Znf_RING"/>
</dbReference>
<organism evidence="6 8">
    <name type="scientific">Adineta ricciae</name>
    <name type="common">Rotifer</name>
    <dbReference type="NCBI Taxonomy" id="249248"/>
    <lineage>
        <taxon>Eukaryota</taxon>
        <taxon>Metazoa</taxon>
        <taxon>Spiralia</taxon>
        <taxon>Gnathifera</taxon>
        <taxon>Rotifera</taxon>
        <taxon>Eurotatoria</taxon>
        <taxon>Bdelloidea</taxon>
        <taxon>Adinetida</taxon>
        <taxon>Adinetidae</taxon>
        <taxon>Adineta</taxon>
    </lineage>
</organism>
<evidence type="ECO:0000313" key="6">
    <source>
        <dbReference type="EMBL" id="CAF0981761.1"/>
    </source>
</evidence>
<keyword evidence="1 3" id="KW-0863">Zinc-finger</keyword>
<keyword evidence="4" id="KW-1133">Transmembrane helix</keyword>
<protein>
    <recommendedName>
        <fullName evidence="5">RING-type domain-containing protein</fullName>
    </recommendedName>
</protein>
<gene>
    <name evidence="7" type="ORF">EDS130_LOCUS37096</name>
    <name evidence="6" type="ORF">XAT740_LOCUS12220</name>
</gene>